<dbReference type="RefSeq" id="WP_078754725.1">
    <property type="nucleotide sequence ID" value="NZ_FUXU01000157.1"/>
</dbReference>
<sequence length="574" mass="64786">MVILGLSNNDYAGACLIINGEIVAAASEERFTRIKAHKTFPHKSIEYVLTEGGIKLSDVDKFAYGWAAGFDKDKHLELYFDRIVEGCMEDPTSISAFRKRLTDEIHNDIEKRKEFEAFLKRRDLSEKAYYVDHHEAHANAAMLCSPFEDGITISCDGRGDFQSLTISRYTNREFEVLQRETSFDSLGYFYGRITALLGFKPNRHEGKITGLAAHGDPTKLLHKMKCLIDTNAEGRIRAKVESGYLPSYHNNYELLNSLFDGDSKEDIAAAAQQHLENILLDVLSRHINPKEPVNLCLAGGVFGNVKLNQRLREMPSVKNIFVLPAMGDDGLPLGAAVVASYNLTGQRSQTTTMKLGPCIETRDILTSLESNPQYKVLKGNQADIVRLILSSLKKNKILGLVRGRMEFGPRALCNRSIICSAKDQSINRWLNERMNRTEFMPFAPIIADIHATDSFVGWKDNHIASQFMTITYNCTDYFTQACPAVTHIDKTARPQVITRVSDSFMHQILIGWEKLSGEPALINTSFNMHEEPIILNVDNGLKNLDREVVDILVINEDVLIWRTDSHHDMEFLHE</sequence>
<dbReference type="InterPro" id="IPR043129">
    <property type="entry name" value="ATPase_NBD"/>
</dbReference>
<dbReference type="Proteomes" id="UP000190162">
    <property type="component" value="Unassembled WGS sequence"/>
</dbReference>
<organism evidence="4 5">
    <name type="scientific">Enterovibrio nigricans DSM 22720</name>
    <dbReference type="NCBI Taxonomy" id="1121868"/>
    <lineage>
        <taxon>Bacteria</taxon>
        <taxon>Pseudomonadati</taxon>
        <taxon>Pseudomonadota</taxon>
        <taxon>Gammaproteobacteria</taxon>
        <taxon>Vibrionales</taxon>
        <taxon>Vibrionaceae</taxon>
        <taxon>Enterovibrio</taxon>
    </lineage>
</organism>
<dbReference type="CDD" id="cd24100">
    <property type="entry name" value="ASKHA_NBD_MJ1051-like_N"/>
    <property type="match status" value="1"/>
</dbReference>
<feature type="domain" description="Carbamoyltransferase" evidence="2">
    <location>
        <begin position="3"/>
        <end position="337"/>
    </location>
</feature>
<keyword evidence="5" id="KW-1185">Reference proteome</keyword>
<dbReference type="SUPFAM" id="SSF53067">
    <property type="entry name" value="Actin-like ATPase domain"/>
    <property type="match status" value="1"/>
</dbReference>
<feature type="domain" description="Carbamoyltransferase C-terminal" evidence="3">
    <location>
        <begin position="391"/>
        <end position="557"/>
    </location>
</feature>
<reference evidence="5" key="1">
    <citation type="submission" date="2017-02" db="EMBL/GenBank/DDBJ databases">
        <authorList>
            <person name="Varghese N."/>
            <person name="Submissions S."/>
        </authorList>
    </citation>
    <scope>NUCLEOTIDE SEQUENCE [LARGE SCALE GENOMIC DNA]</scope>
    <source>
        <strain evidence="5">DSM 22720</strain>
    </source>
</reference>
<dbReference type="Gene3D" id="3.90.870.20">
    <property type="entry name" value="Carbamoyltransferase, C-terminal domain"/>
    <property type="match status" value="1"/>
</dbReference>
<protein>
    <submittedName>
        <fullName evidence="4">Carbamoyltransferase</fullName>
    </submittedName>
</protein>
<keyword evidence="4" id="KW-0808">Transferase</keyword>
<dbReference type="EMBL" id="FUXU01000157">
    <property type="protein sequence ID" value="SKA72334.1"/>
    <property type="molecule type" value="Genomic_DNA"/>
</dbReference>
<comment type="similarity">
    <text evidence="1">Belongs to the NodU/CmcH family.</text>
</comment>
<dbReference type="Pfam" id="PF02543">
    <property type="entry name" value="Carbam_trans_N"/>
    <property type="match status" value="1"/>
</dbReference>
<evidence type="ECO:0000259" key="3">
    <source>
        <dbReference type="Pfam" id="PF16861"/>
    </source>
</evidence>
<name>A0A1T4W4T4_9GAMM</name>
<accession>A0A1T4W4T4</accession>
<dbReference type="InterPro" id="IPR031730">
    <property type="entry name" value="Carbam_trans_C"/>
</dbReference>
<dbReference type="OrthoDB" id="9780777at2"/>
<evidence type="ECO:0000313" key="5">
    <source>
        <dbReference type="Proteomes" id="UP000190162"/>
    </source>
</evidence>
<dbReference type="InterPro" id="IPR038152">
    <property type="entry name" value="Carbam_trans_C_sf"/>
</dbReference>
<dbReference type="PANTHER" id="PTHR34847:SF1">
    <property type="entry name" value="NODULATION PROTEIN U"/>
    <property type="match status" value="1"/>
</dbReference>
<dbReference type="AlphaFoldDB" id="A0A1T4W4T4"/>
<dbReference type="Pfam" id="PF16861">
    <property type="entry name" value="Carbam_trans_C"/>
    <property type="match status" value="1"/>
</dbReference>
<dbReference type="InterPro" id="IPR003696">
    <property type="entry name" value="Carbtransf_dom"/>
</dbReference>
<dbReference type="GO" id="GO:0016740">
    <property type="term" value="F:transferase activity"/>
    <property type="evidence" value="ECO:0007669"/>
    <property type="project" value="UniProtKB-KW"/>
</dbReference>
<evidence type="ECO:0000259" key="2">
    <source>
        <dbReference type="Pfam" id="PF02543"/>
    </source>
</evidence>
<proteinExistence type="inferred from homology"/>
<dbReference type="InterPro" id="IPR051338">
    <property type="entry name" value="NodU/CmcH_Carbamoyltrnsfr"/>
</dbReference>
<dbReference type="Gene3D" id="3.30.420.40">
    <property type="match status" value="2"/>
</dbReference>
<evidence type="ECO:0000313" key="4">
    <source>
        <dbReference type="EMBL" id="SKA72334.1"/>
    </source>
</evidence>
<gene>
    <name evidence="4" type="ORF">SAMN02745132_04751</name>
</gene>
<evidence type="ECO:0000256" key="1">
    <source>
        <dbReference type="ARBA" id="ARBA00006129"/>
    </source>
</evidence>
<dbReference type="PANTHER" id="PTHR34847">
    <property type="entry name" value="NODULATION PROTEIN U"/>
    <property type="match status" value="1"/>
</dbReference>